<feature type="region of interest" description="Disordered" evidence="2">
    <location>
        <begin position="501"/>
        <end position="528"/>
    </location>
</feature>
<accession>A0A2G5U9I5</accession>
<evidence type="ECO:0008006" key="5">
    <source>
        <dbReference type="Google" id="ProtNLM"/>
    </source>
</evidence>
<gene>
    <name evidence="3" type="primary">Cnig_chr_IV.g15269</name>
    <name evidence="3" type="ORF">B9Z55_015269</name>
</gene>
<protein>
    <recommendedName>
        <fullName evidence="5">RING-type domain-containing protein</fullName>
    </recommendedName>
</protein>
<keyword evidence="4" id="KW-1185">Reference proteome</keyword>
<evidence type="ECO:0000256" key="1">
    <source>
        <dbReference type="SAM" id="Coils"/>
    </source>
</evidence>
<dbReference type="STRING" id="1611254.A0A2G5U9I5"/>
<dbReference type="OrthoDB" id="10317395at2759"/>
<evidence type="ECO:0000313" key="3">
    <source>
        <dbReference type="EMBL" id="PIC36177.1"/>
    </source>
</evidence>
<feature type="coiled-coil region" evidence="1">
    <location>
        <begin position="873"/>
        <end position="981"/>
    </location>
</feature>
<feature type="compositionally biased region" description="Acidic residues" evidence="2">
    <location>
        <begin position="572"/>
        <end position="583"/>
    </location>
</feature>
<feature type="compositionally biased region" description="Basic and acidic residues" evidence="2">
    <location>
        <begin position="423"/>
        <end position="435"/>
    </location>
</feature>
<feature type="compositionally biased region" description="Basic and acidic residues" evidence="2">
    <location>
        <begin position="750"/>
        <end position="765"/>
    </location>
</feature>
<name>A0A2G5U9I5_9PELO</name>
<dbReference type="EMBL" id="PDUG01000004">
    <property type="protein sequence ID" value="PIC36177.1"/>
    <property type="molecule type" value="Genomic_DNA"/>
</dbReference>
<feature type="region of interest" description="Disordered" evidence="2">
    <location>
        <begin position="399"/>
        <end position="454"/>
    </location>
</feature>
<feature type="compositionally biased region" description="Basic and acidic residues" evidence="2">
    <location>
        <begin position="614"/>
        <end position="630"/>
    </location>
</feature>
<sequence>MAPRTKKKYASEFKELHGFYRIETAGSRGNKIEEVKNSMMVFSQDKYYSLNYFLVRPSLKASEELRYFVVDVQDIKEYQFWIQSSNEFTVRCSLNLDLFCRRHECKKFYIRNLSRFIEDHLFFADEIFDLIPNIHEQQGIKFDRDDYQKCRDKYASDDMSVIVLDMRKADIILNLFKVNREKVTIIDDFPSLKSRKLAFTSATVEPVCSISPCGQQVMDPLFACLFMFQTLVCGISWEYERCEDDPDCMKAYEWKFLEALKIYASTDKTNFATLSSVKDNIDFIKQHACKNPHKAYPKPDHNFAQSKHTAMIPFSQYQELCAAYQLPVFRSFLWEADEKKDELPVWVARVLLTAGWVYSVDFPEYIKNHIMSRLASVQPERGVSGPLYAFADKISNPAKNGNPPFYDQPVEPESNALSKQKKRNEMLQKKKEEKKKTKGSGPPDTNKRTPRTPAEQLVLEMRYQEHMEKTMAMEVEDRYYGMESLRTISLDKHQKERFQPPVINFPAPPDAGQVNSAKPRKKSSLPLKLDKYGTPFKLDHLSQEEADRLLNTSIGQIDMNVLYPNRGKDSADTESENPEEDPEYKELIVNAPDSSESVPDKSTPEEVELEEPEPENHSPEHKILDDKEIEWSNMDSSTADALIWKELDENDPSEMTLEDLTEEVMENVMKTRTEVQAPPQKASQADASTQIDPTIIWCRKCSKTSDRCTAAQNELKTAQNQLKNYEKKALRTDEVEKKLKEMNVKLEEKDKELDQKSKDMKKVEKTQSQTNKSKDKEIENLKKSLELKNNEIREVKTSLDVAKQNFEKMKESEAAEKRKNSELICQLHLLNDELQNERLVTEAAQPDDLLNQISRLRVEMDQLEMERDIVFHKDNEKQEALNELKQLKRVSDEIHERTRQQLVDETTKIRQLETVIEALRKEMETMETRESFDNQKREWETKLKDANTQLESKNTQHAMELRLLENQLQSGKQELAEKEVQYARLMSHNSSMEESLNMCKQTMEKQSDQITVFMQEKSQVVQLQEKIRRLEYENQQQKLQIQRDQHRSSIELLTKIRNMEFEYQQQMSTIRTLSQLVTQNAGIDSQIFNNNPAGPSSSSTPSPAATTLGIRTTPPTDPFISMRKCFICHDSIKTTHQVISCKNCAIPSHYLCGQRLAMDNDPCWSCGKKFDQLE</sequence>
<keyword evidence="1" id="KW-0175">Coiled coil</keyword>
<feature type="region of interest" description="Disordered" evidence="2">
    <location>
        <begin position="1089"/>
        <end position="1108"/>
    </location>
</feature>
<dbReference type="Proteomes" id="UP000230233">
    <property type="component" value="Chromosome IV"/>
</dbReference>
<reference evidence="4" key="1">
    <citation type="submission" date="2017-10" db="EMBL/GenBank/DDBJ databases">
        <title>Rapid genome shrinkage in a self-fertile nematode reveals novel sperm competition proteins.</title>
        <authorList>
            <person name="Yin D."/>
            <person name="Schwarz E.M."/>
            <person name="Thomas C.G."/>
            <person name="Felde R.L."/>
            <person name="Korf I.F."/>
            <person name="Cutter A.D."/>
            <person name="Schartner C.M."/>
            <person name="Ralston E.J."/>
            <person name="Meyer B.J."/>
            <person name="Haag E.S."/>
        </authorList>
    </citation>
    <scope>NUCLEOTIDE SEQUENCE [LARGE SCALE GENOMIC DNA]</scope>
    <source>
        <strain evidence="4">JU1422</strain>
    </source>
</reference>
<feature type="region of interest" description="Disordered" evidence="2">
    <location>
        <begin position="750"/>
        <end position="776"/>
    </location>
</feature>
<feature type="region of interest" description="Disordered" evidence="2">
    <location>
        <begin position="561"/>
        <end position="632"/>
    </location>
</feature>
<evidence type="ECO:0000256" key="2">
    <source>
        <dbReference type="SAM" id="MobiDB-lite"/>
    </source>
</evidence>
<organism evidence="3 4">
    <name type="scientific">Caenorhabditis nigoni</name>
    <dbReference type="NCBI Taxonomy" id="1611254"/>
    <lineage>
        <taxon>Eukaryota</taxon>
        <taxon>Metazoa</taxon>
        <taxon>Ecdysozoa</taxon>
        <taxon>Nematoda</taxon>
        <taxon>Chromadorea</taxon>
        <taxon>Rhabditida</taxon>
        <taxon>Rhabditina</taxon>
        <taxon>Rhabditomorpha</taxon>
        <taxon>Rhabditoidea</taxon>
        <taxon>Rhabditidae</taxon>
        <taxon>Peloderinae</taxon>
        <taxon>Caenorhabditis</taxon>
    </lineage>
</organism>
<proteinExistence type="predicted"/>
<dbReference type="AlphaFoldDB" id="A0A2G5U9I5"/>
<comment type="caution">
    <text evidence="3">The sequence shown here is derived from an EMBL/GenBank/DDBJ whole genome shotgun (WGS) entry which is preliminary data.</text>
</comment>
<feature type="compositionally biased region" description="Low complexity" evidence="2">
    <location>
        <begin position="1089"/>
        <end position="1107"/>
    </location>
</feature>
<feature type="coiled-coil region" evidence="1">
    <location>
        <begin position="1013"/>
        <end position="1047"/>
    </location>
</feature>
<evidence type="ECO:0000313" key="4">
    <source>
        <dbReference type="Proteomes" id="UP000230233"/>
    </source>
</evidence>